<gene>
    <name evidence="1" type="ORF">IAG43_02740</name>
</gene>
<dbReference type="AlphaFoldDB" id="A0A7H0HN30"/>
<evidence type="ECO:0000313" key="1">
    <source>
        <dbReference type="EMBL" id="QNP61946.1"/>
    </source>
</evidence>
<dbReference type="Proteomes" id="UP000516230">
    <property type="component" value="Chromosome"/>
</dbReference>
<dbReference type="KEGG" id="sgj:IAG43_02740"/>
<dbReference type="EMBL" id="CP060825">
    <property type="protein sequence ID" value="QNP61946.1"/>
    <property type="molecule type" value="Genomic_DNA"/>
</dbReference>
<protein>
    <submittedName>
        <fullName evidence="1">Uncharacterized protein</fullName>
    </submittedName>
</protein>
<accession>A0A7H0HN30</accession>
<evidence type="ECO:0000313" key="2">
    <source>
        <dbReference type="Proteomes" id="UP000516230"/>
    </source>
</evidence>
<reference evidence="1 2" key="1">
    <citation type="submission" date="2020-08" db="EMBL/GenBank/DDBJ databases">
        <title>A novel species.</title>
        <authorList>
            <person name="Gao J."/>
        </authorList>
    </citation>
    <scope>NUCLEOTIDE SEQUENCE [LARGE SCALE GENOMIC DNA]</scope>
    <source>
        <strain evidence="1 2">CRPJ-33</strain>
    </source>
</reference>
<proteinExistence type="predicted"/>
<dbReference type="RefSeq" id="WP_187739148.1">
    <property type="nucleotide sequence ID" value="NZ_CP060825.1"/>
</dbReference>
<organism evidence="1 2">
    <name type="scientific">Streptomyces genisteinicus</name>
    <dbReference type="NCBI Taxonomy" id="2768068"/>
    <lineage>
        <taxon>Bacteria</taxon>
        <taxon>Bacillati</taxon>
        <taxon>Actinomycetota</taxon>
        <taxon>Actinomycetes</taxon>
        <taxon>Kitasatosporales</taxon>
        <taxon>Streptomycetaceae</taxon>
        <taxon>Streptomyces</taxon>
    </lineage>
</organism>
<sequence>MNASERAAVQAYLRLLQTARAVLADPPSAPRALPLLSVPMAEADAALGAAGLTGNEADFFRLVAGLHPAERPDRSAA</sequence>
<keyword evidence="2" id="KW-1185">Reference proteome</keyword>
<name>A0A7H0HN30_9ACTN</name>